<comment type="caution">
    <text evidence="2">The sequence shown here is derived from an EMBL/GenBank/DDBJ whole genome shotgun (WGS) entry which is preliminary data.</text>
</comment>
<feature type="chain" id="PRO_5016011672" description="Secreted protein" evidence="1">
    <location>
        <begin position="21"/>
        <end position="187"/>
    </location>
</feature>
<proteinExistence type="predicted"/>
<accession>A0A2W5L3H7</accession>
<name>A0A2W5L3H7_SPHMC</name>
<evidence type="ECO:0000313" key="3">
    <source>
        <dbReference type="Proteomes" id="UP000248597"/>
    </source>
</evidence>
<sequence length="187" mass="19883">MKLMAAVSAALLCAAVPVSAADAAADADADGDAQFLEMAEAACRSDDFDAFLWPFANSRAVRERYSAPRIAAGGERDSRDLPRGTYLAGGDFPILMIDFSYVTAESFRRFEAGDGDASRLAYVDVEINTAQDERRRVDWAPARFAPGEGDGPGTLIEKTGPGGYLLFSPTGDCWQLTADIREAGGAS</sequence>
<reference evidence="2 3" key="1">
    <citation type="submission" date="2017-08" db="EMBL/GenBank/DDBJ databases">
        <title>Infants hospitalized years apart are colonized by the same room-sourced microbial strains.</title>
        <authorList>
            <person name="Brooks B."/>
            <person name="Olm M.R."/>
            <person name="Firek B.A."/>
            <person name="Baker R."/>
            <person name="Thomas B.C."/>
            <person name="Morowitz M.J."/>
            <person name="Banfield J.F."/>
        </authorList>
    </citation>
    <scope>NUCLEOTIDE SEQUENCE [LARGE SCALE GENOMIC DNA]</scope>
    <source>
        <strain evidence="2">S2_005_003_R2_47</strain>
    </source>
</reference>
<dbReference type="EMBL" id="QFPJ01000004">
    <property type="protein sequence ID" value="PZQ23911.1"/>
    <property type="molecule type" value="Genomic_DNA"/>
</dbReference>
<evidence type="ECO:0008006" key="4">
    <source>
        <dbReference type="Google" id="ProtNLM"/>
    </source>
</evidence>
<organism evidence="2 3">
    <name type="scientific">Sphingopyxis macrogoltabida</name>
    <name type="common">Sphingomonas macrogoltabidus</name>
    <dbReference type="NCBI Taxonomy" id="33050"/>
    <lineage>
        <taxon>Bacteria</taxon>
        <taxon>Pseudomonadati</taxon>
        <taxon>Pseudomonadota</taxon>
        <taxon>Alphaproteobacteria</taxon>
        <taxon>Sphingomonadales</taxon>
        <taxon>Sphingomonadaceae</taxon>
        <taxon>Sphingopyxis</taxon>
    </lineage>
</organism>
<evidence type="ECO:0000313" key="2">
    <source>
        <dbReference type="EMBL" id="PZQ23911.1"/>
    </source>
</evidence>
<dbReference type="AlphaFoldDB" id="A0A2W5L3H7"/>
<dbReference type="Proteomes" id="UP000248597">
    <property type="component" value="Unassembled WGS sequence"/>
</dbReference>
<keyword evidence="1" id="KW-0732">Signal</keyword>
<evidence type="ECO:0000256" key="1">
    <source>
        <dbReference type="SAM" id="SignalP"/>
    </source>
</evidence>
<feature type="signal peptide" evidence="1">
    <location>
        <begin position="1"/>
        <end position="20"/>
    </location>
</feature>
<protein>
    <recommendedName>
        <fullName evidence="4">Secreted protein</fullName>
    </recommendedName>
</protein>
<gene>
    <name evidence="2" type="ORF">DI569_02795</name>
</gene>